<evidence type="ECO:0000256" key="3">
    <source>
        <dbReference type="ARBA" id="ARBA00022801"/>
    </source>
</evidence>
<dbReference type="InterPro" id="IPR001139">
    <property type="entry name" value="Glyco_hydro_30"/>
</dbReference>
<dbReference type="KEGG" id="mro:MROS_2090"/>
<dbReference type="InterPro" id="IPR017853">
    <property type="entry name" value="GH"/>
</dbReference>
<keyword evidence="4 7" id="KW-0326">Glycosidase</keyword>
<sequence>MARYCYSSYKLFLLIFFVSLFFSDSVAQTISVSGKITASRFPVKKAKITFVNSSDTTVQFSSFTDDNGNYRIDIVTSVESDFTIPSSFSLGQSYPNPFSSSAAIPYGLHKESDVKVTIYDVLGRVVRKFNVGRQNVGSHNILWDGRNGVGQKVANGIYFYKLEAGGESQVKKMIFNQNGSGLVPLPSGFTFEKLNKNSAVLESDEYSVRIGNGYDTMPYVIEEEYGTVNLKNDTTINFAVSYLPTASVNTENKRQIIRGYGAANIVQWRADMTDSEIETAFGTGDGQLGFSILRIRIQPQSSLWSTNVPTAKKAHEMGVTIVASPWSPPASMKTNNNLVGGELREDAYDDYAAHLNSFVEYMASQGVPVYAVSVQNEPDITVTYESCDWNADQMIKFLRENAPDVGTKVMAPESYQFRRELSDPILNDSLACANLDILAGHIYGGGLAPYPLAEEKGKEIWMTEHLTGSDNQVSPNSWTEAFPVAEEINDVMKSGMSAYIWWYIVRFYGPISDGEFNSGKKGEITKKGYVMSQFSRFIRPGFYRVESETAPFLSNFDVTAYQDPQTKKLVIVAINSSDSQKEYVIRINENVSSFTTYTTSANKNCEMGNNATVSDGKLFFSMEPKSITTFISN</sequence>
<evidence type="ECO:0000313" key="7">
    <source>
        <dbReference type="EMBL" id="AFN75320.1"/>
    </source>
</evidence>
<comment type="similarity">
    <text evidence="1 4">Belongs to the glycosyl hydrolase 30 family.</text>
</comment>
<evidence type="ECO:0000259" key="6">
    <source>
        <dbReference type="Pfam" id="PF13860"/>
    </source>
</evidence>
<keyword evidence="2" id="KW-0732">Signal</keyword>
<proteinExistence type="inferred from homology"/>
<dbReference type="NCBIfam" id="TIGR04183">
    <property type="entry name" value="Por_Secre_tail"/>
    <property type="match status" value="1"/>
</dbReference>
<dbReference type="RefSeq" id="WP_014856752.1">
    <property type="nucleotide sequence ID" value="NC_018178.1"/>
</dbReference>
<dbReference type="InterPro" id="IPR033453">
    <property type="entry name" value="Glyco_hydro_30_TIM-barrel"/>
</dbReference>
<feature type="domain" description="Glycosyl hydrolase family 30 TIM-barrel" evidence="5">
    <location>
        <begin position="310"/>
        <end position="381"/>
    </location>
</feature>
<reference evidence="7 8" key="1">
    <citation type="journal article" date="2013" name="PLoS ONE">
        <title>Genomic analysis of Melioribacter roseus, facultatively anaerobic organotrophic bacterium representing a novel deep lineage within Bacteriodetes/Chlorobi group.</title>
        <authorList>
            <person name="Kadnikov V.V."/>
            <person name="Mardanov A.V."/>
            <person name="Podosokorskaya O.A."/>
            <person name="Gavrilov S.N."/>
            <person name="Kublanov I.V."/>
            <person name="Beletsky A.V."/>
            <person name="Bonch-Osmolovskaya E.A."/>
            <person name="Ravin N.V."/>
        </authorList>
    </citation>
    <scope>NUCLEOTIDE SEQUENCE [LARGE SCALE GENOMIC DNA]</scope>
    <source>
        <strain evidence="8">JCM 17771 / P3M-2</strain>
    </source>
</reference>
<dbReference type="InterPro" id="IPR025965">
    <property type="entry name" value="FlgD/Vpr_Ig-like"/>
</dbReference>
<dbReference type="AlphaFoldDB" id="I6Z823"/>
<dbReference type="Gene3D" id="2.60.40.1180">
    <property type="entry name" value="Golgi alpha-mannosidase II"/>
    <property type="match status" value="1"/>
</dbReference>
<dbReference type="Gene3D" id="2.60.40.4070">
    <property type="match status" value="1"/>
</dbReference>
<dbReference type="GO" id="GO:0016020">
    <property type="term" value="C:membrane"/>
    <property type="evidence" value="ECO:0007669"/>
    <property type="project" value="GOC"/>
</dbReference>
<evidence type="ECO:0000313" key="8">
    <source>
        <dbReference type="Proteomes" id="UP000009011"/>
    </source>
</evidence>
<dbReference type="Pfam" id="PF02055">
    <property type="entry name" value="Glyco_hydro_30"/>
    <property type="match status" value="1"/>
</dbReference>
<dbReference type="Pfam" id="PF13860">
    <property type="entry name" value="FlgD_ig"/>
    <property type="match status" value="1"/>
</dbReference>
<dbReference type="PANTHER" id="PTHR11069">
    <property type="entry name" value="GLUCOSYLCERAMIDASE"/>
    <property type="match status" value="1"/>
</dbReference>
<dbReference type="GO" id="GO:0004348">
    <property type="term" value="F:glucosylceramidase activity"/>
    <property type="evidence" value="ECO:0007669"/>
    <property type="project" value="InterPro"/>
</dbReference>
<gene>
    <name evidence="7" type="ordered locus">MROS_2090</name>
</gene>
<dbReference type="GO" id="GO:0045493">
    <property type="term" value="P:xylan catabolic process"/>
    <property type="evidence" value="ECO:0007669"/>
    <property type="project" value="UniProtKB-KW"/>
</dbReference>
<evidence type="ECO:0000256" key="1">
    <source>
        <dbReference type="ARBA" id="ARBA00005382"/>
    </source>
</evidence>
<accession>I6Z823</accession>
<dbReference type="OrthoDB" id="9806701at2"/>
<keyword evidence="8" id="KW-1185">Reference proteome</keyword>
<keyword evidence="7" id="KW-0624">Polysaccharide degradation</keyword>
<dbReference type="eggNOG" id="COG5520">
    <property type="taxonomic scope" value="Bacteria"/>
</dbReference>
<dbReference type="InterPro" id="IPR026444">
    <property type="entry name" value="Secre_tail"/>
</dbReference>
<dbReference type="BRENDA" id="3.2.1.8">
    <property type="organism ID" value="14463"/>
</dbReference>
<evidence type="ECO:0000256" key="2">
    <source>
        <dbReference type="ARBA" id="ARBA00022729"/>
    </source>
</evidence>
<keyword evidence="7" id="KW-0119">Carbohydrate metabolism</keyword>
<dbReference type="Gene3D" id="3.20.20.80">
    <property type="entry name" value="Glycosidases"/>
    <property type="match status" value="1"/>
</dbReference>
<dbReference type="InterPro" id="IPR013780">
    <property type="entry name" value="Glyco_hydro_b"/>
</dbReference>
<keyword evidence="3 4" id="KW-0378">Hydrolase</keyword>
<evidence type="ECO:0000259" key="5">
    <source>
        <dbReference type="Pfam" id="PF02055"/>
    </source>
</evidence>
<dbReference type="Proteomes" id="UP000009011">
    <property type="component" value="Chromosome"/>
</dbReference>
<name>I6Z823_MELRP</name>
<dbReference type="SUPFAM" id="SSF51011">
    <property type="entry name" value="Glycosyl hydrolase domain"/>
    <property type="match status" value="1"/>
</dbReference>
<dbReference type="STRING" id="1191523.MROS_2090"/>
<dbReference type="HOGENOM" id="CLU_432013_0_0_10"/>
<dbReference type="EMBL" id="CP003557">
    <property type="protein sequence ID" value="AFN75320.1"/>
    <property type="molecule type" value="Genomic_DNA"/>
</dbReference>
<dbReference type="PANTHER" id="PTHR11069:SF38">
    <property type="entry name" value="GLUCURONOXYLANASE XYNC"/>
    <property type="match status" value="1"/>
</dbReference>
<dbReference type="GO" id="GO:0006665">
    <property type="term" value="P:sphingolipid metabolic process"/>
    <property type="evidence" value="ECO:0007669"/>
    <property type="project" value="InterPro"/>
</dbReference>
<organism evidence="7 8">
    <name type="scientific">Melioribacter roseus (strain DSM 23840 / JCM 17771 / VKM B-2668 / P3M-2)</name>
    <dbReference type="NCBI Taxonomy" id="1191523"/>
    <lineage>
        <taxon>Bacteria</taxon>
        <taxon>Pseudomonadati</taxon>
        <taxon>Ignavibacteriota</taxon>
        <taxon>Ignavibacteria</taxon>
        <taxon>Ignavibacteriales</taxon>
        <taxon>Melioribacteraceae</taxon>
        <taxon>Melioribacter</taxon>
    </lineage>
</organism>
<evidence type="ECO:0000256" key="4">
    <source>
        <dbReference type="RuleBase" id="RU361188"/>
    </source>
</evidence>
<protein>
    <submittedName>
        <fullName evidence="7">Glucuronoarabinoxylan endo-1,4-beta-xylanase</fullName>
    </submittedName>
</protein>
<keyword evidence="7" id="KW-0858">Xylan degradation</keyword>
<dbReference type="SUPFAM" id="SSF51445">
    <property type="entry name" value="(Trans)glycosidases"/>
    <property type="match status" value="1"/>
</dbReference>
<feature type="domain" description="FlgD/Vpr Ig-like" evidence="6">
    <location>
        <begin position="110"/>
        <end position="165"/>
    </location>
</feature>